<gene>
    <name evidence="6" type="primary">LOC103181510</name>
</gene>
<dbReference type="InterPro" id="IPR012674">
    <property type="entry name" value="Calycin"/>
</dbReference>
<protein>
    <recommendedName>
        <fullName evidence="5">Fatty acid-binding protein, liver</fullName>
        <shortName evidence="5">L-FABP</shortName>
    </recommendedName>
    <alternativeName>
        <fullName evidence="5">Liver-type fatty acid-binding protein</fullName>
    </alternativeName>
</protein>
<evidence type="ECO:0000256" key="5">
    <source>
        <dbReference type="RuleBase" id="RU369022"/>
    </source>
</evidence>
<comment type="subcellular location">
    <subcellularLocation>
        <location evidence="1 5">Cytoplasm</location>
    </subcellularLocation>
</comment>
<dbReference type="PRINTS" id="PR00178">
    <property type="entry name" value="FATTYACIDBP"/>
</dbReference>
<reference evidence="7" key="2">
    <citation type="journal article" date="2007" name="PLoS Biol.">
        <title>Survey sequencing and comparative analysis of the elephant shark (Callorhinchus milii) genome.</title>
        <authorList>
            <person name="Venkatesh B."/>
            <person name="Kirkness E.F."/>
            <person name="Loh Y.H."/>
            <person name="Halpern A.L."/>
            <person name="Lee A.P."/>
            <person name="Johnson J."/>
            <person name="Dandona N."/>
            <person name="Viswanathan L.D."/>
            <person name="Tay A."/>
            <person name="Venter J.C."/>
            <person name="Strausberg R.L."/>
            <person name="Brenner S."/>
        </authorList>
    </citation>
    <scope>NUCLEOTIDE SEQUENCE [LARGE SCALE GENOMIC DNA]</scope>
</reference>
<evidence type="ECO:0000313" key="6">
    <source>
        <dbReference type="Ensembl" id="ENSCMIP00000030434.1"/>
    </source>
</evidence>
<reference evidence="7" key="1">
    <citation type="journal article" date="2006" name="Science">
        <title>Ancient noncoding elements conserved in the human genome.</title>
        <authorList>
            <person name="Venkatesh B."/>
            <person name="Kirkness E.F."/>
            <person name="Loh Y.H."/>
            <person name="Halpern A.L."/>
            <person name="Lee A.P."/>
            <person name="Johnson J."/>
            <person name="Dandona N."/>
            <person name="Viswanathan L.D."/>
            <person name="Tay A."/>
            <person name="Venter J.C."/>
            <person name="Strausberg R.L."/>
            <person name="Brenner S."/>
        </authorList>
    </citation>
    <scope>NUCLEOTIDE SEQUENCE [LARGE SCALE GENOMIC DNA]</scope>
</reference>
<name>A0A4W3IJF3_CALMI</name>
<dbReference type="GeneTree" id="ENSGT00940000155135"/>
<dbReference type="SUPFAM" id="SSF50814">
    <property type="entry name" value="Lipocalins"/>
    <property type="match status" value="1"/>
</dbReference>
<dbReference type="GO" id="GO:0015908">
    <property type="term" value="P:fatty acid transport"/>
    <property type="evidence" value="ECO:0007669"/>
    <property type="project" value="UniProtKB-UniRule"/>
</dbReference>
<evidence type="ECO:0000256" key="3">
    <source>
        <dbReference type="ARBA" id="ARBA00022448"/>
    </source>
</evidence>
<organism evidence="6 7">
    <name type="scientific">Callorhinchus milii</name>
    <name type="common">Ghost shark</name>
    <dbReference type="NCBI Taxonomy" id="7868"/>
    <lineage>
        <taxon>Eukaryota</taxon>
        <taxon>Metazoa</taxon>
        <taxon>Chordata</taxon>
        <taxon>Craniata</taxon>
        <taxon>Vertebrata</taxon>
        <taxon>Chondrichthyes</taxon>
        <taxon>Holocephali</taxon>
        <taxon>Chimaeriformes</taxon>
        <taxon>Callorhinchidae</taxon>
        <taxon>Callorhinchus</taxon>
    </lineage>
</organism>
<reference evidence="6" key="4">
    <citation type="submission" date="2025-08" db="UniProtKB">
        <authorList>
            <consortium name="Ensembl"/>
        </authorList>
    </citation>
    <scope>IDENTIFICATION</scope>
</reference>
<keyword evidence="7" id="KW-1185">Reference proteome</keyword>
<dbReference type="Gene3D" id="2.40.128.20">
    <property type="match status" value="1"/>
</dbReference>
<keyword evidence="5" id="KW-0446">Lipid-binding</keyword>
<dbReference type="InterPro" id="IPR000463">
    <property type="entry name" value="Fatty_acid-bd"/>
</dbReference>
<dbReference type="Ensembl" id="ENSCMIT00000030901.1">
    <property type="protein sequence ID" value="ENSCMIP00000030434.1"/>
    <property type="gene ID" value="ENSCMIG00000013098.1"/>
</dbReference>
<reference evidence="6" key="5">
    <citation type="submission" date="2025-09" db="UniProtKB">
        <authorList>
            <consortium name="Ensembl"/>
        </authorList>
    </citation>
    <scope>IDENTIFICATION</scope>
</reference>
<proteinExistence type="inferred from homology"/>
<dbReference type="FunFam" id="2.40.128.20:FF:000006">
    <property type="entry name" value="Fatty acid-binding protein, liver"/>
    <property type="match status" value="1"/>
</dbReference>
<dbReference type="Proteomes" id="UP000314986">
    <property type="component" value="Unassembled WGS sequence"/>
</dbReference>
<evidence type="ECO:0000256" key="1">
    <source>
        <dbReference type="ARBA" id="ARBA00004496"/>
    </source>
</evidence>
<accession>A0A4W3IJF3</accession>
<dbReference type="PANTHER" id="PTHR11955">
    <property type="entry name" value="FATTY ACID BINDING PROTEIN"/>
    <property type="match status" value="1"/>
</dbReference>
<sequence length="155" mass="17175">MGISIKEKYSLVCYLSLLHCTDQTFIVMAFNGKYELENQDNFGPFMKALGLSDEMIEKGNDLKSVSEIVQNGNHFKITVTTGTKVLTNEFIVGQETDVQTPTGAKMKAIINLEGTNKLVLKAENVTSITELTGDRLVNTMTIGNIVYTRQSKKIC</sequence>
<comment type="domain">
    <text evidence="5">Forms a beta-barrel structure that accommodates hydrophobic ligands in its interior.</text>
</comment>
<evidence type="ECO:0000313" key="7">
    <source>
        <dbReference type="Proteomes" id="UP000314986"/>
    </source>
</evidence>
<keyword evidence="4 5" id="KW-0963">Cytoplasm</keyword>
<evidence type="ECO:0000256" key="2">
    <source>
        <dbReference type="ARBA" id="ARBA00008390"/>
    </source>
</evidence>
<dbReference type="AlphaFoldDB" id="A0A4W3IJF3"/>
<dbReference type="GO" id="GO:0005737">
    <property type="term" value="C:cytoplasm"/>
    <property type="evidence" value="ECO:0007669"/>
    <property type="project" value="UniProtKB-SubCell"/>
</dbReference>
<dbReference type="STRING" id="7868.ENSCMIP00000030434"/>
<reference evidence="7" key="3">
    <citation type="journal article" date="2014" name="Nature">
        <title>Elephant shark genome provides unique insights into gnathostome evolution.</title>
        <authorList>
            <consortium name="International Elephant Shark Genome Sequencing Consortium"/>
            <person name="Venkatesh B."/>
            <person name="Lee A.P."/>
            <person name="Ravi V."/>
            <person name="Maurya A.K."/>
            <person name="Lian M.M."/>
            <person name="Swann J.B."/>
            <person name="Ohta Y."/>
            <person name="Flajnik M.F."/>
            <person name="Sutoh Y."/>
            <person name="Kasahara M."/>
            <person name="Hoon S."/>
            <person name="Gangu V."/>
            <person name="Roy S.W."/>
            <person name="Irimia M."/>
            <person name="Korzh V."/>
            <person name="Kondrychyn I."/>
            <person name="Lim Z.W."/>
            <person name="Tay B.H."/>
            <person name="Tohari S."/>
            <person name="Kong K.W."/>
            <person name="Ho S."/>
            <person name="Lorente-Galdos B."/>
            <person name="Quilez J."/>
            <person name="Marques-Bonet T."/>
            <person name="Raney B.J."/>
            <person name="Ingham P.W."/>
            <person name="Tay A."/>
            <person name="Hillier L.W."/>
            <person name="Minx P."/>
            <person name="Boehm T."/>
            <person name="Wilson R.K."/>
            <person name="Brenner S."/>
            <person name="Warren W.C."/>
        </authorList>
    </citation>
    <scope>NUCLEOTIDE SEQUENCE [LARGE SCALE GENOMIC DNA]</scope>
</reference>
<comment type="similarity">
    <text evidence="2 5">Belongs to the calycin superfamily. Fatty-acid binding protein (FABP) family.</text>
</comment>
<dbReference type="CDD" id="cd19444">
    <property type="entry name" value="FABP1"/>
    <property type="match status" value="1"/>
</dbReference>
<dbReference type="InParanoid" id="A0A4W3IJF3"/>
<dbReference type="InterPro" id="IPR031259">
    <property type="entry name" value="ILBP"/>
</dbReference>
<dbReference type="Pfam" id="PF14651">
    <property type="entry name" value="Lipocalin_7"/>
    <property type="match status" value="1"/>
</dbReference>
<dbReference type="GO" id="GO:0005504">
    <property type="term" value="F:fatty acid binding"/>
    <property type="evidence" value="ECO:0007669"/>
    <property type="project" value="UniProtKB-UniRule"/>
</dbReference>
<keyword evidence="3 5" id="KW-0813">Transport</keyword>
<comment type="function">
    <text evidence="5">Binds free fatty acids and their coenzyme A derivatives, bilirubin, and some other small molecules in the cytoplasm. Involved in intracellular lipid transport.</text>
</comment>
<evidence type="ECO:0000256" key="4">
    <source>
        <dbReference type="ARBA" id="ARBA00022490"/>
    </source>
</evidence>